<evidence type="ECO:0000313" key="2">
    <source>
        <dbReference type="Proteomes" id="UP000054630"/>
    </source>
</evidence>
<accession>A0A0V0SAT3</accession>
<gene>
    <name evidence="1" type="ORF">T07_11095</name>
</gene>
<dbReference type="EMBL" id="JYDL01000021">
    <property type="protein sequence ID" value="KRX23786.1"/>
    <property type="molecule type" value="Genomic_DNA"/>
</dbReference>
<name>A0A0V0SAT3_9BILA</name>
<comment type="caution">
    <text evidence="1">The sequence shown here is derived from an EMBL/GenBank/DDBJ whole genome shotgun (WGS) entry which is preliminary data.</text>
</comment>
<dbReference type="STRING" id="6336.A0A0V0SAT3"/>
<dbReference type="Proteomes" id="UP000054630">
    <property type="component" value="Unassembled WGS sequence"/>
</dbReference>
<keyword evidence="2" id="KW-1185">Reference proteome</keyword>
<dbReference type="OrthoDB" id="6154864at2759"/>
<organism evidence="1 2">
    <name type="scientific">Trichinella nelsoni</name>
    <dbReference type="NCBI Taxonomy" id="6336"/>
    <lineage>
        <taxon>Eukaryota</taxon>
        <taxon>Metazoa</taxon>
        <taxon>Ecdysozoa</taxon>
        <taxon>Nematoda</taxon>
        <taxon>Enoplea</taxon>
        <taxon>Dorylaimia</taxon>
        <taxon>Trichinellida</taxon>
        <taxon>Trichinellidae</taxon>
        <taxon>Trichinella</taxon>
    </lineage>
</organism>
<dbReference type="AlphaFoldDB" id="A0A0V0SAT3"/>
<sequence length="333" mass="38217">MEKRAVLTKRSAEETKPIPAIYDEEASAASAEPSTSGYFPPFKRVKSAMYGHRAKRFPKLPNHRRDLKIPVPFRTTKARDDFLLWQHASRHTLLFATGYNIRLLAAMRTWALDGTFKVLPKFYQKLFIFQALLNKAAVLGVNLNPQTIICDFETALIPVIQGYFPNTRVQGCYFHFCQAVHRKVGELELKTRCRTEEETRKKIRIFLATAFLPVPQVDTGVSLLEAGTMGTLSALFQYFRQEWMTDERLPLWNVHNVNIRTNNHLEGWHNRLNRKAAKGHNGLYELLQILIEEQGVMDTLIQQVLSGNATGGDLRRVNKVYAEKQQRVCPIYG</sequence>
<evidence type="ECO:0000313" key="1">
    <source>
        <dbReference type="EMBL" id="KRX23786.1"/>
    </source>
</evidence>
<protein>
    <submittedName>
        <fullName evidence="1">Uncharacterized protein</fullName>
    </submittedName>
</protein>
<reference evidence="1 2" key="1">
    <citation type="submission" date="2015-01" db="EMBL/GenBank/DDBJ databases">
        <title>Evolution of Trichinella species and genotypes.</title>
        <authorList>
            <person name="Korhonen P.K."/>
            <person name="Edoardo P."/>
            <person name="Giuseppe L.R."/>
            <person name="Gasser R.B."/>
        </authorList>
    </citation>
    <scope>NUCLEOTIDE SEQUENCE [LARGE SCALE GENOMIC DNA]</scope>
    <source>
        <strain evidence="1">ISS37</strain>
    </source>
</reference>
<proteinExistence type="predicted"/>